<keyword evidence="4 5" id="KW-0472">Membrane</keyword>
<keyword evidence="2 5" id="KW-0812">Transmembrane</keyword>
<sequence>MPREGLGDKSSFSSFHPLVSFAYFAAVLGLGMFSMHPLILALTVATGAAYTFLLGGGKALRDALLVSLPLLVFTVLLNPLFNHRGATVLFYLNDNAVTLEAILYGLAAASMLVGVILWFGCFGRIVTADKFIYLFGRVLPSISLVLSMCLRYIPMLRQRYRQIAEGQRCMGRVYGARQPIRRLRQVAREVSILIAWSLESSIETSDSMEARGYGLPGRTSFHIFRFTRRDGWALAVIAVLSAVATAGLVGGITEVYYYPSVVCTHRLTDILPVAAAHLALLALPIFIDIEGERRWRKWNFEM</sequence>
<evidence type="ECO:0000256" key="2">
    <source>
        <dbReference type="ARBA" id="ARBA00022692"/>
    </source>
</evidence>
<evidence type="ECO:0000256" key="4">
    <source>
        <dbReference type="ARBA" id="ARBA00023136"/>
    </source>
</evidence>
<feature type="transmembrane region" description="Helical" evidence="5">
    <location>
        <begin position="63"/>
        <end position="81"/>
    </location>
</feature>
<evidence type="ECO:0000256" key="5">
    <source>
        <dbReference type="SAM" id="Phobius"/>
    </source>
</evidence>
<gene>
    <name evidence="6" type="primary">ecfT_3</name>
    <name evidence="6" type="ORF">SAMEA3545359_02689</name>
</gene>
<feature type="transmembrane region" description="Helical" evidence="5">
    <location>
        <begin position="38"/>
        <end position="57"/>
    </location>
</feature>
<evidence type="ECO:0000256" key="3">
    <source>
        <dbReference type="ARBA" id="ARBA00022989"/>
    </source>
</evidence>
<protein>
    <submittedName>
        <fullName evidence="6">Energy-coupling factor transporter transmembrane protein EcfT</fullName>
    </submittedName>
</protein>
<accession>A0A1C6K6N8</accession>
<feature type="transmembrane region" description="Helical" evidence="5">
    <location>
        <begin position="102"/>
        <end position="125"/>
    </location>
</feature>
<evidence type="ECO:0000313" key="6">
    <source>
        <dbReference type="EMBL" id="SCJ89918.1"/>
    </source>
</evidence>
<reference evidence="6" key="1">
    <citation type="submission" date="2015-09" db="EMBL/GenBank/DDBJ databases">
        <authorList>
            <consortium name="Pathogen Informatics"/>
        </authorList>
    </citation>
    <scope>NUCLEOTIDE SEQUENCE</scope>
    <source>
        <strain evidence="6">2789STDY5834896</strain>
    </source>
</reference>
<dbReference type="InterPro" id="IPR003339">
    <property type="entry name" value="ABC/ECF_trnsptr_transmembrane"/>
</dbReference>
<dbReference type="AlphaFoldDB" id="A0A1C6K6N8"/>
<dbReference type="GO" id="GO:0005886">
    <property type="term" value="C:plasma membrane"/>
    <property type="evidence" value="ECO:0007669"/>
    <property type="project" value="UniProtKB-ARBA"/>
</dbReference>
<organism evidence="6">
    <name type="scientific">uncultured Anaerotruncus sp</name>
    <dbReference type="NCBI Taxonomy" id="905011"/>
    <lineage>
        <taxon>Bacteria</taxon>
        <taxon>Bacillati</taxon>
        <taxon>Bacillota</taxon>
        <taxon>Clostridia</taxon>
        <taxon>Eubacteriales</taxon>
        <taxon>Oscillospiraceae</taxon>
        <taxon>Anaerotruncus</taxon>
        <taxon>environmental samples</taxon>
    </lineage>
</organism>
<feature type="transmembrane region" description="Helical" evidence="5">
    <location>
        <begin position="270"/>
        <end position="287"/>
    </location>
</feature>
<evidence type="ECO:0000256" key="1">
    <source>
        <dbReference type="ARBA" id="ARBA00004141"/>
    </source>
</evidence>
<feature type="transmembrane region" description="Helical" evidence="5">
    <location>
        <begin position="232"/>
        <end position="258"/>
    </location>
</feature>
<proteinExistence type="predicted"/>
<comment type="subcellular location">
    <subcellularLocation>
        <location evidence="1">Membrane</location>
        <topology evidence="1">Multi-pass membrane protein</topology>
    </subcellularLocation>
</comment>
<dbReference type="EMBL" id="FMHG01000003">
    <property type="protein sequence ID" value="SCJ89918.1"/>
    <property type="molecule type" value="Genomic_DNA"/>
</dbReference>
<keyword evidence="3 5" id="KW-1133">Transmembrane helix</keyword>
<dbReference type="CDD" id="cd16914">
    <property type="entry name" value="EcfT"/>
    <property type="match status" value="1"/>
</dbReference>
<feature type="transmembrane region" description="Helical" evidence="5">
    <location>
        <begin position="12"/>
        <end position="31"/>
    </location>
</feature>
<name>A0A1C6K6N8_9FIRM</name>